<gene>
    <name evidence="8" type="ORF">ACFO5U_04645</name>
</gene>
<feature type="transmembrane region" description="Helical" evidence="6">
    <location>
        <begin position="44"/>
        <end position="65"/>
    </location>
</feature>
<accession>A0ABV9MBZ9</accession>
<evidence type="ECO:0000256" key="4">
    <source>
        <dbReference type="ARBA" id="ARBA00022989"/>
    </source>
</evidence>
<feature type="transmembrane region" description="Helical" evidence="6">
    <location>
        <begin position="155"/>
        <end position="173"/>
    </location>
</feature>
<evidence type="ECO:0000259" key="7">
    <source>
        <dbReference type="Pfam" id="PF09335"/>
    </source>
</evidence>
<proteinExistence type="inferred from homology"/>
<sequence>MTIELMYRSLEFAALLLFNIAIGALGFIPSLLVTPVNLDRFGLIGGSVLSVSGEILGALCGFWLYRYGAKLIPLSWQQHRWFRFFQRQQTKSVFWSVLLLRLVPFVPSGVVTAGAAVTPISTPLFFAASSLGKLPAVALEIAVAFGLTVLLPTRMLYSVLGIGVAVIAALALFRKRKSASLDST</sequence>
<feature type="transmembrane region" description="Helical" evidence="6">
    <location>
        <begin position="93"/>
        <end position="117"/>
    </location>
</feature>
<evidence type="ECO:0000256" key="1">
    <source>
        <dbReference type="ARBA" id="ARBA00004651"/>
    </source>
</evidence>
<keyword evidence="5 6" id="KW-0472">Membrane</keyword>
<evidence type="ECO:0000256" key="6">
    <source>
        <dbReference type="RuleBase" id="RU366058"/>
    </source>
</evidence>
<dbReference type="PANTHER" id="PTHR12677:SF55">
    <property type="entry name" value="UNDECAPRENYL PHOSPHATE TRANSPORTER SAOUHSC_00901-RELATED"/>
    <property type="match status" value="1"/>
</dbReference>
<evidence type="ECO:0000256" key="3">
    <source>
        <dbReference type="ARBA" id="ARBA00022692"/>
    </source>
</evidence>
<keyword evidence="3 6" id="KW-0812">Transmembrane</keyword>
<name>A0ABV9MBZ9_9BACL</name>
<feature type="domain" description="VTT" evidence="7">
    <location>
        <begin position="29"/>
        <end position="140"/>
    </location>
</feature>
<comment type="caution">
    <text evidence="8">The sequence shown here is derived from an EMBL/GenBank/DDBJ whole genome shotgun (WGS) entry which is preliminary data.</text>
</comment>
<feature type="transmembrane region" description="Helical" evidence="6">
    <location>
        <begin position="12"/>
        <end position="32"/>
    </location>
</feature>
<dbReference type="InterPro" id="IPR032816">
    <property type="entry name" value="VTT_dom"/>
</dbReference>
<keyword evidence="2 6" id="KW-1003">Cell membrane</keyword>
<dbReference type="Proteomes" id="UP001595932">
    <property type="component" value="Unassembled WGS sequence"/>
</dbReference>
<dbReference type="Pfam" id="PF09335">
    <property type="entry name" value="VTT_dom"/>
    <property type="match status" value="1"/>
</dbReference>
<comment type="similarity">
    <text evidence="6">Belongs to the TVP38/TMEM64 family.</text>
</comment>
<dbReference type="PANTHER" id="PTHR12677">
    <property type="entry name" value="GOLGI APPARATUS MEMBRANE PROTEIN TVP38-RELATED"/>
    <property type="match status" value="1"/>
</dbReference>
<evidence type="ECO:0000256" key="5">
    <source>
        <dbReference type="ARBA" id="ARBA00023136"/>
    </source>
</evidence>
<reference evidence="9" key="1">
    <citation type="journal article" date="2019" name="Int. J. Syst. Evol. Microbiol.">
        <title>The Global Catalogue of Microorganisms (GCM) 10K type strain sequencing project: providing services to taxonomists for standard genome sequencing and annotation.</title>
        <authorList>
            <consortium name="The Broad Institute Genomics Platform"/>
            <consortium name="The Broad Institute Genome Sequencing Center for Infectious Disease"/>
            <person name="Wu L."/>
            <person name="Ma J."/>
        </authorList>
    </citation>
    <scope>NUCLEOTIDE SEQUENCE [LARGE SCALE GENOMIC DNA]</scope>
    <source>
        <strain evidence="9">CGMCC 1.12151</strain>
    </source>
</reference>
<dbReference type="RefSeq" id="WP_377277111.1">
    <property type="nucleotide sequence ID" value="NZ_JBHSGL010000005.1"/>
</dbReference>
<organism evidence="8 9">
    <name type="scientific">Planococcus dechangensis</name>
    <dbReference type="NCBI Taxonomy" id="1176255"/>
    <lineage>
        <taxon>Bacteria</taxon>
        <taxon>Bacillati</taxon>
        <taxon>Bacillota</taxon>
        <taxon>Bacilli</taxon>
        <taxon>Bacillales</taxon>
        <taxon>Caryophanaceae</taxon>
        <taxon>Planococcus</taxon>
    </lineage>
</organism>
<evidence type="ECO:0000313" key="9">
    <source>
        <dbReference type="Proteomes" id="UP001595932"/>
    </source>
</evidence>
<comment type="caution">
    <text evidence="6">Lacks conserved residue(s) required for the propagation of feature annotation.</text>
</comment>
<protein>
    <recommendedName>
        <fullName evidence="6">TVP38/TMEM64 family membrane protein</fullName>
    </recommendedName>
</protein>
<keyword evidence="4 6" id="KW-1133">Transmembrane helix</keyword>
<evidence type="ECO:0000313" key="8">
    <source>
        <dbReference type="EMBL" id="MFC4712128.1"/>
    </source>
</evidence>
<comment type="subcellular location">
    <subcellularLocation>
        <location evidence="1 6">Cell membrane</location>
        <topology evidence="1 6">Multi-pass membrane protein</topology>
    </subcellularLocation>
</comment>
<keyword evidence="9" id="KW-1185">Reference proteome</keyword>
<dbReference type="EMBL" id="JBHSGL010000005">
    <property type="protein sequence ID" value="MFC4712128.1"/>
    <property type="molecule type" value="Genomic_DNA"/>
</dbReference>
<evidence type="ECO:0000256" key="2">
    <source>
        <dbReference type="ARBA" id="ARBA00022475"/>
    </source>
</evidence>
<dbReference type="InterPro" id="IPR015414">
    <property type="entry name" value="TMEM64"/>
</dbReference>